<protein>
    <submittedName>
        <fullName evidence="1">Porin</fullName>
    </submittedName>
</protein>
<evidence type="ECO:0000313" key="4">
    <source>
        <dbReference type="Proteomes" id="UP000198424"/>
    </source>
</evidence>
<dbReference type="eggNOG" id="ENOG502ZB2A">
    <property type="taxonomic scope" value="Bacteria"/>
</dbReference>
<dbReference type="EMBL" id="MUGY01000011">
    <property type="protein sequence ID" value="OXA94025.1"/>
    <property type="molecule type" value="Genomic_DNA"/>
</dbReference>
<evidence type="ECO:0000313" key="2">
    <source>
        <dbReference type="EMBL" id="OXA94025.1"/>
    </source>
</evidence>
<reference evidence="2 4" key="2">
    <citation type="submission" date="2016-11" db="EMBL/GenBank/DDBJ databases">
        <title>Whole genomes of Flavobacteriaceae.</title>
        <authorList>
            <person name="Stine C."/>
            <person name="Li C."/>
            <person name="Tadesse D."/>
        </authorList>
    </citation>
    <scope>NUCLEOTIDE SEQUENCE [LARGE SCALE GENOMIC DNA]</scope>
    <source>
        <strain evidence="2 4">ATCC 29551</strain>
    </source>
</reference>
<reference evidence="1 3" key="1">
    <citation type="submission" date="2014-07" db="EMBL/GenBank/DDBJ databases">
        <title>Genome of Flavobacterium hydatis DSM 2063.</title>
        <authorList>
            <person name="Pipes S.E."/>
            <person name="Stropko S.J."/>
            <person name="Newman J.D."/>
        </authorList>
    </citation>
    <scope>NUCLEOTIDE SEQUENCE [LARGE SCALE GENOMIC DNA]</scope>
    <source>
        <strain evidence="1 3">DSM 2063</strain>
    </source>
</reference>
<dbReference type="AlphaFoldDB" id="A0A086AE58"/>
<dbReference type="Pfam" id="PF07396">
    <property type="entry name" value="Porin_O_P"/>
    <property type="match status" value="1"/>
</dbReference>
<dbReference type="RefSeq" id="WP_035624354.1">
    <property type="nucleotide sequence ID" value="NZ_JBEWQG010000003.1"/>
</dbReference>
<name>A0A086AE58_FLAHY</name>
<comment type="caution">
    <text evidence="1">The sequence shown here is derived from an EMBL/GenBank/DDBJ whole genome shotgun (WGS) entry which is preliminary data.</text>
</comment>
<dbReference type="SUPFAM" id="SSF56935">
    <property type="entry name" value="Porins"/>
    <property type="match status" value="1"/>
</dbReference>
<dbReference type="Proteomes" id="UP000028712">
    <property type="component" value="Unassembled WGS sequence"/>
</dbReference>
<dbReference type="OrthoDB" id="1412624at2"/>
<keyword evidence="4" id="KW-1185">Reference proteome</keyword>
<gene>
    <name evidence="2" type="ORF">B0A62_11745</name>
    <name evidence="1" type="ORF">IW20_16225</name>
</gene>
<organism evidence="1 3">
    <name type="scientific">Flavobacterium hydatis</name>
    <name type="common">Cytophaga aquatilis</name>
    <dbReference type="NCBI Taxonomy" id="991"/>
    <lineage>
        <taxon>Bacteria</taxon>
        <taxon>Pseudomonadati</taxon>
        <taxon>Bacteroidota</taxon>
        <taxon>Flavobacteriia</taxon>
        <taxon>Flavobacteriales</taxon>
        <taxon>Flavobacteriaceae</taxon>
        <taxon>Flavobacterium</taxon>
    </lineage>
</organism>
<accession>A0A086AE58</accession>
<dbReference type="InterPro" id="IPR023614">
    <property type="entry name" value="Porin_dom_sf"/>
</dbReference>
<sequence>MNLLNNFLSKKVVLLIFLIPFLSYGQTNIDTIKIKKQEVKYPQFKFGGLLQVRYLGSATNDVDVLGVQDARGDVTKSSFDIKRMRVGLTTKIDENLEAVILVNLADFKSDPKNKVLENAYAKYTFNKYLVFIAGQFRPSFGIEESIPVDIIKSFDFSNQYYEFGRNGWTSFQIGASMIGEVDLGKVPVKYAISILNGNGRNQEKDKDDGKLYSSRVVFGLSKEYDINLGFSAGTGKVFTSDVFALGADITVDFKLADKLTLDSQFELKQGTNHSLYYSLPLESRTGNADDYQMRGFYFLPNLRYDINYKKLISLEFSCRYEYFDSSFKLNSNVRQTYTPMVSLELGKAYRSRVEMGFEINRYDRNILNTEYCNKDLFIIQFQCRL</sequence>
<proteinExistence type="predicted"/>
<dbReference type="EMBL" id="JPRM01000025">
    <property type="protein sequence ID" value="KFF14972.1"/>
    <property type="molecule type" value="Genomic_DNA"/>
</dbReference>
<dbReference type="InterPro" id="IPR010870">
    <property type="entry name" value="Porin_O/P"/>
</dbReference>
<dbReference type="Proteomes" id="UP000198424">
    <property type="component" value="Unassembled WGS sequence"/>
</dbReference>
<dbReference type="Gene3D" id="2.40.160.10">
    <property type="entry name" value="Porin"/>
    <property type="match status" value="1"/>
</dbReference>
<evidence type="ECO:0000313" key="1">
    <source>
        <dbReference type="EMBL" id="KFF14972.1"/>
    </source>
</evidence>
<evidence type="ECO:0000313" key="3">
    <source>
        <dbReference type="Proteomes" id="UP000028712"/>
    </source>
</evidence>